<comment type="caution">
    <text evidence="2">The sequence shown here is derived from an EMBL/GenBank/DDBJ whole genome shotgun (WGS) entry which is preliminary data.</text>
</comment>
<dbReference type="InterPro" id="IPR002559">
    <property type="entry name" value="Transposase_11"/>
</dbReference>
<feature type="non-terminal residue" evidence="2">
    <location>
        <position position="171"/>
    </location>
</feature>
<feature type="non-terminal residue" evidence="2">
    <location>
        <position position="1"/>
    </location>
</feature>
<name>A0A133ZTG9_9BACL</name>
<dbReference type="EMBL" id="LSDC01000089">
    <property type="protein sequence ID" value="KXB58735.1"/>
    <property type="molecule type" value="Genomic_DNA"/>
</dbReference>
<reference evidence="3" key="1">
    <citation type="submission" date="2016-01" db="EMBL/GenBank/DDBJ databases">
        <authorList>
            <person name="Mitreva M."/>
            <person name="Pepin K.H."/>
            <person name="Mihindukulasuriya K.A."/>
            <person name="Fulton R."/>
            <person name="Fronick C."/>
            <person name="O'Laughlin M."/>
            <person name="Miner T."/>
            <person name="Herter B."/>
            <person name="Rosa B.A."/>
            <person name="Cordes M."/>
            <person name="Tomlinson C."/>
            <person name="Wollam A."/>
            <person name="Palsikar V.B."/>
            <person name="Mardis E.R."/>
            <person name="Wilson R.K."/>
        </authorList>
    </citation>
    <scope>NUCLEOTIDE SEQUENCE [LARGE SCALE GENOMIC DNA]</scope>
    <source>
        <strain evidence="3">DNF01167</strain>
    </source>
</reference>
<dbReference type="Proteomes" id="UP000070355">
    <property type="component" value="Unassembled WGS sequence"/>
</dbReference>
<dbReference type="Pfam" id="PF01609">
    <property type="entry name" value="DDE_Tnp_1"/>
    <property type="match status" value="1"/>
</dbReference>
<sequence>NYIRRFQGTDVFEQIFINIVNQAIDKKLVGGTEFFTDSTHIKANANKKKFKVEVTTKIKKRKLDLEKEINEEREKIGKKPFEYKEKEELKRQRVNTTDPDSGYYHRDHKEEGFMYLDHRTVDGKNNIIMDCHITPGNVHDSGPYIDRLNQIEKNFGLTPGKVALDSGYYSL</sequence>
<dbReference type="PANTHER" id="PTHR33408">
    <property type="entry name" value="TRANSPOSASE"/>
    <property type="match status" value="1"/>
</dbReference>
<evidence type="ECO:0000313" key="2">
    <source>
        <dbReference type="EMBL" id="KXB58735.1"/>
    </source>
</evidence>
<evidence type="ECO:0000313" key="3">
    <source>
        <dbReference type="Proteomes" id="UP000070355"/>
    </source>
</evidence>
<dbReference type="GO" id="GO:0004803">
    <property type="term" value="F:transposase activity"/>
    <property type="evidence" value="ECO:0007669"/>
    <property type="project" value="InterPro"/>
</dbReference>
<dbReference type="AlphaFoldDB" id="A0A133ZTG9"/>
<organism evidence="2 3">
    <name type="scientific">Gemella haemolysans</name>
    <dbReference type="NCBI Taxonomy" id="1379"/>
    <lineage>
        <taxon>Bacteria</taxon>
        <taxon>Bacillati</taxon>
        <taxon>Bacillota</taxon>
        <taxon>Bacilli</taxon>
        <taxon>Bacillales</taxon>
        <taxon>Gemellaceae</taxon>
        <taxon>Gemella</taxon>
    </lineage>
</organism>
<feature type="domain" description="Transposase IS4-like" evidence="1">
    <location>
        <begin position="108"/>
        <end position="170"/>
    </location>
</feature>
<evidence type="ECO:0000259" key="1">
    <source>
        <dbReference type="Pfam" id="PF01609"/>
    </source>
</evidence>
<dbReference type="GO" id="GO:0003677">
    <property type="term" value="F:DNA binding"/>
    <property type="evidence" value="ECO:0007669"/>
    <property type="project" value="InterPro"/>
</dbReference>
<gene>
    <name evidence="2" type="ORF">HMPREF3186_01357</name>
</gene>
<proteinExistence type="predicted"/>
<dbReference type="RefSeq" id="WP_331709134.1">
    <property type="nucleotide sequence ID" value="NZ_KQ959975.1"/>
</dbReference>
<protein>
    <recommendedName>
        <fullName evidence="1">Transposase IS4-like domain-containing protein</fullName>
    </recommendedName>
</protein>
<dbReference type="GO" id="GO:0006313">
    <property type="term" value="P:DNA transposition"/>
    <property type="evidence" value="ECO:0007669"/>
    <property type="project" value="InterPro"/>
</dbReference>
<accession>A0A133ZTG9</accession>